<accession>A0A0F9F3C9</accession>
<dbReference type="Pfam" id="PF00733">
    <property type="entry name" value="Asn_synthase"/>
    <property type="match status" value="1"/>
</dbReference>
<proteinExistence type="predicted"/>
<feature type="non-terminal residue" evidence="2">
    <location>
        <position position="1"/>
    </location>
</feature>
<reference evidence="2" key="1">
    <citation type="journal article" date="2015" name="Nature">
        <title>Complex archaea that bridge the gap between prokaryotes and eukaryotes.</title>
        <authorList>
            <person name="Spang A."/>
            <person name="Saw J.H."/>
            <person name="Jorgensen S.L."/>
            <person name="Zaremba-Niedzwiedzka K."/>
            <person name="Martijn J."/>
            <person name="Lind A.E."/>
            <person name="van Eijk R."/>
            <person name="Schleper C."/>
            <person name="Guy L."/>
            <person name="Ettema T.J."/>
        </authorList>
    </citation>
    <scope>NUCLEOTIDE SEQUENCE</scope>
</reference>
<evidence type="ECO:0000313" key="2">
    <source>
        <dbReference type="EMBL" id="KKL72976.1"/>
    </source>
</evidence>
<gene>
    <name evidence="2" type="ORF">LCGC14_2079540</name>
</gene>
<evidence type="ECO:0000259" key="1">
    <source>
        <dbReference type="Pfam" id="PF00733"/>
    </source>
</evidence>
<protein>
    <recommendedName>
        <fullName evidence="1">Asparagine synthetase domain-containing protein</fullName>
    </recommendedName>
</protein>
<comment type="caution">
    <text evidence="2">The sequence shown here is derived from an EMBL/GenBank/DDBJ whole genome shotgun (WGS) entry which is preliminary data.</text>
</comment>
<dbReference type="GO" id="GO:0004066">
    <property type="term" value="F:asparagine synthase (glutamine-hydrolyzing) activity"/>
    <property type="evidence" value="ECO:0007669"/>
    <property type="project" value="InterPro"/>
</dbReference>
<feature type="domain" description="Asparagine synthetase" evidence="1">
    <location>
        <begin position="3"/>
        <end position="308"/>
    </location>
</feature>
<dbReference type="SUPFAM" id="SSF52402">
    <property type="entry name" value="Adenine nucleotide alpha hydrolases-like"/>
    <property type="match status" value="1"/>
</dbReference>
<dbReference type="EMBL" id="LAZR01025105">
    <property type="protein sequence ID" value="KKL72976.1"/>
    <property type="molecule type" value="Genomic_DNA"/>
</dbReference>
<dbReference type="Gene3D" id="3.40.50.620">
    <property type="entry name" value="HUPs"/>
    <property type="match status" value="1"/>
</dbReference>
<organism evidence="2">
    <name type="scientific">marine sediment metagenome</name>
    <dbReference type="NCBI Taxonomy" id="412755"/>
    <lineage>
        <taxon>unclassified sequences</taxon>
        <taxon>metagenomes</taxon>
        <taxon>ecological metagenomes</taxon>
    </lineage>
</organism>
<dbReference type="GO" id="GO:0006529">
    <property type="term" value="P:asparagine biosynthetic process"/>
    <property type="evidence" value="ECO:0007669"/>
    <property type="project" value="InterPro"/>
</dbReference>
<sequence>EQILYEPSDVESVLQRLGKDYSFPFGDDSVIPTNLLVHGALRHVDSPPCVIEGTGADGGFAMGLKYDPWRRVYSLPLWCRRAIGGGYKRLGLWRSDFFVARLGRVIRRSGQMPLQHAAITAQNALNGIAYDMPREIHDELEETFRAHVGVLGAELEAPEQLSLLCMLHVCAGEWAAKCSEPLRRLGIKHFVPFLEPPMLRLTSSLRLYQKSGRYEAKALLKSVLAQHVPSEWVYRPKSPFNPPFAEILTYDSVKQLLGDVVLSQANPLIDYCKSTVLEEITGRVRHGMALGLGVHRFLWTLMFASAWLRQVKP</sequence>
<dbReference type="AlphaFoldDB" id="A0A0F9F3C9"/>
<dbReference type="InterPro" id="IPR001962">
    <property type="entry name" value="Asn_synthase"/>
</dbReference>
<name>A0A0F9F3C9_9ZZZZ</name>
<dbReference type="InterPro" id="IPR014729">
    <property type="entry name" value="Rossmann-like_a/b/a_fold"/>
</dbReference>